<feature type="region of interest" description="Disordered" evidence="1">
    <location>
        <begin position="292"/>
        <end position="323"/>
    </location>
</feature>
<organism evidence="2 3">
    <name type="scientific">Pseudopithomyces chartarum</name>
    <dbReference type="NCBI Taxonomy" id="1892770"/>
    <lineage>
        <taxon>Eukaryota</taxon>
        <taxon>Fungi</taxon>
        <taxon>Dikarya</taxon>
        <taxon>Ascomycota</taxon>
        <taxon>Pezizomycotina</taxon>
        <taxon>Dothideomycetes</taxon>
        <taxon>Pleosporomycetidae</taxon>
        <taxon>Pleosporales</taxon>
        <taxon>Massarineae</taxon>
        <taxon>Didymosphaeriaceae</taxon>
        <taxon>Pseudopithomyces</taxon>
    </lineage>
</organism>
<name>A0AAN6M1E6_9PLEO</name>
<reference evidence="2 3" key="1">
    <citation type="submission" date="2021-02" db="EMBL/GenBank/DDBJ databases">
        <title>Genome assembly of Pseudopithomyces chartarum.</title>
        <authorList>
            <person name="Jauregui R."/>
            <person name="Singh J."/>
            <person name="Voisey C."/>
        </authorList>
    </citation>
    <scope>NUCLEOTIDE SEQUENCE [LARGE SCALE GENOMIC DNA]</scope>
    <source>
        <strain evidence="2 3">AGR01</strain>
    </source>
</reference>
<dbReference type="AlphaFoldDB" id="A0AAN6M1E6"/>
<feature type="compositionally biased region" description="Acidic residues" evidence="1">
    <location>
        <begin position="297"/>
        <end position="316"/>
    </location>
</feature>
<dbReference type="EMBL" id="WVTA01000004">
    <property type="protein sequence ID" value="KAK3213988.1"/>
    <property type="molecule type" value="Genomic_DNA"/>
</dbReference>
<evidence type="ECO:0000256" key="1">
    <source>
        <dbReference type="SAM" id="MobiDB-lite"/>
    </source>
</evidence>
<gene>
    <name evidence="2" type="ORF">GRF29_28g1688651</name>
</gene>
<proteinExistence type="predicted"/>
<feature type="compositionally biased region" description="Basic residues" evidence="1">
    <location>
        <begin position="178"/>
        <end position="199"/>
    </location>
</feature>
<feature type="region of interest" description="Disordered" evidence="1">
    <location>
        <begin position="86"/>
        <end position="139"/>
    </location>
</feature>
<keyword evidence="3" id="KW-1185">Reference proteome</keyword>
<accession>A0AAN6M1E6</accession>
<feature type="compositionally biased region" description="Basic and acidic residues" evidence="1">
    <location>
        <begin position="98"/>
        <end position="111"/>
    </location>
</feature>
<comment type="caution">
    <text evidence="2">The sequence shown here is derived from an EMBL/GenBank/DDBJ whole genome shotgun (WGS) entry which is preliminary data.</text>
</comment>
<evidence type="ECO:0000313" key="2">
    <source>
        <dbReference type="EMBL" id="KAK3213988.1"/>
    </source>
</evidence>
<evidence type="ECO:0000313" key="3">
    <source>
        <dbReference type="Proteomes" id="UP001280581"/>
    </source>
</evidence>
<feature type="non-terminal residue" evidence="2">
    <location>
        <position position="323"/>
    </location>
</feature>
<feature type="compositionally biased region" description="Basic and acidic residues" evidence="1">
    <location>
        <begin position="200"/>
        <end position="222"/>
    </location>
</feature>
<feature type="region of interest" description="Disordered" evidence="1">
    <location>
        <begin position="157"/>
        <end position="222"/>
    </location>
</feature>
<sequence length="323" mass="37938">MFYRYNRLPIPINCPHKRVVIRPAPPRLHPLFCRIVHQDIFVFFPSRLRSKNPVEKRLQLVRTIPRPHQRRPIHGQRSHHDRNARLHLAPEEEEPDADLNRQRREGRFLKDEDGDDEDGEVRNPIQCRRHRKQRQHPMPTVIEIAPHCHRLDQPILKSNAQLTRRRPQLLAQYEIRPKRQHEPRHRRQPDRRPKKPNHPPRHDAHHGVKQREVARLHAEHGRPRQYDVRNRPVVVLSQRLEARPRDRNRILVAADQGLREVVVGRHLEHDGCAGGEAHDGEEEEEVVELEFPAGGQADEDAAEEGEEGEGEEEAEGELCRGEC</sequence>
<dbReference type="Proteomes" id="UP001280581">
    <property type="component" value="Unassembled WGS sequence"/>
</dbReference>
<protein>
    <submittedName>
        <fullName evidence="2">Uncharacterized protein</fullName>
    </submittedName>
</protein>